<evidence type="ECO:0000313" key="3">
    <source>
        <dbReference type="EMBL" id="CAA9590035.1"/>
    </source>
</evidence>
<name>A0A6J4VY27_9BACT</name>
<evidence type="ECO:0000256" key="2">
    <source>
        <dbReference type="SAM" id="Phobius"/>
    </source>
</evidence>
<evidence type="ECO:0000256" key="1">
    <source>
        <dbReference type="SAM" id="MobiDB-lite"/>
    </source>
</evidence>
<keyword evidence="2" id="KW-1133">Transmembrane helix</keyword>
<feature type="region of interest" description="Disordered" evidence="1">
    <location>
        <begin position="108"/>
        <end position="138"/>
    </location>
</feature>
<organism evidence="3">
    <name type="scientific">uncultured Thermomicrobiales bacterium</name>
    <dbReference type="NCBI Taxonomy" id="1645740"/>
    <lineage>
        <taxon>Bacteria</taxon>
        <taxon>Pseudomonadati</taxon>
        <taxon>Thermomicrobiota</taxon>
        <taxon>Thermomicrobia</taxon>
        <taxon>Thermomicrobiales</taxon>
        <taxon>environmental samples</taxon>
    </lineage>
</organism>
<dbReference type="AlphaFoldDB" id="A0A6J4VY27"/>
<dbReference type="EMBL" id="CADCWM010001228">
    <property type="protein sequence ID" value="CAA9590035.1"/>
    <property type="molecule type" value="Genomic_DNA"/>
</dbReference>
<accession>A0A6J4VY27</accession>
<keyword evidence="2" id="KW-0472">Membrane</keyword>
<proteinExistence type="predicted"/>
<feature type="transmembrane region" description="Helical" evidence="2">
    <location>
        <begin position="81"/>
        <end position="101"/>
    </location>
</feature>
<protein>
    <submittedName>
        <fullName evidence="3">Uncharacterized protein</fullName>
    </submittedName>
</protein>
<gene>
    <name evidence="3" type="ORF">AVDCRST_MAG88-4718</name>
</gene>
<feature type="transmembrane region" description="Helical" evidence="2">
    <location>
        <begin position="20"/>
        <end position="37"/>
    </location>
</feature>
<sequence>MRDRWQGRAAIRPAIRRGIVTTLLTTWVAGLIALAVTRGQLVVRVVRDGEGLEWTMPVSEVWGIVLERLPAGVPGLPGREAFVVLLALAGVAAAYLLVATLRLPSAERGGRNAEWGPGKRGQKTGPGQARTRPGEGGE</sequence>
<reference evidence="3" key="1">
    <citation type="submission" date="2020-02" db="EMBL/GenBank/DDBJ databases">
        <authorList>
            <person name="Meier V. D."/>
        </authorList>
    </citation>
    <scope>NUCLEOTIDE SEQUENCE</scope>
    <source>
        <strain evidence="3">AVDCRST_MAG88</strain>
    </source>
</reference>
<keyword evidence="2" id="KW-0812">Transmembrane</keyword>